<name>A0A833RPF4_9HYME</name>
<proteinExistence type="predicted"/>
<organism evidence="1 2">
    <name type="scientific">Frieseomelitta varia</name>
    <dbReference type="NCBI Taxonomy" id="561572"/>
    <lineage>
        <taxon>Eukaryota</taxon>
        <taxon>Metazoa</taxon>
        <taxon>Ecdysozoa</taxon>
        <taxon>Arthropoda</taxon>
        <taxon>Hexapoda</taxon>
        <taxon>Insecta</taxon>
        <taxon>Pterygota</taxon>
        <taxon>Neoptera</taxon>
        <taxon>Endopterygota</taxon>
        <taxon>Hymenoptera</taxon>
        <taxon>Apocrita</taxon>
        <taxon>Aculeata</taxon>
        <taxon>Apoidea</taxon>
        <taxon>Anthophila</taxon>
        <taxon>Apidae</taxon>
        <taxon>Frieseomelitta</taxon>
    </lineage>
</organism>
<accession>A0A833RPF4</accession>
<comment type="caution">
    <text evidence="1">The sequence shown here is derived from an EMBL/GenBank/DDBJ whole genome shotgun (WGS) entry which is preliminary data.</text>
</comment>
<dbReference type="Proteomes" id="UP000655588">
    <property type="component" value="Unassembled WGS sequence"/>
</dbReference>
<reference evidence="1" key="1">
    <citation type="submission" date="2019-11" db="EMBL/GenBank/DDBJ databases">
        <title>The nuclear and mitochondrial genomes of Frieseomelitta varia - a highly eusocial stingless bee (Meliponini) with a permanently sterile worker caste.</title>
        <authorList>
            <person name="Freitas F.C.P."/>
            <person name="Lourenco A.P."/>
            <person name="Nunes F.M.F."/>
            <person name="Paschoal A.R."/>
            <person name="Abreu F.C.P."/>
            <person name="Barbin F.O."/>
            <person name="Bataglia L."/>
            <person name="Cardoso-Junior C.A.M."/>
            <person name="Cervoni M.S."/>
            <person name="Silva S.R."/>
            <person name="Dalarmi F."/>
            <person name="Del Lama M.A."/>
            <person name="Depintor T.S."/>
            <person name="Ferreira K.M."/>
            <person name="Goria P.S."/>
            <person name="Jaskot M.C."/>
            <person name="Lago D.C."/>
            <person name="Luna-Lucena D."/>
            <person name="Moda L.M."/>
            <person name="Nascimento L."/>
            <person name="Pedrino M."/>
            <person name="Rabico F.O."/>
            <person name="Sanches F.C."/>
            <person name="Santos D.E."/>
            <person name="Santos C.G."/>
            <person name="Vieira J."/>
            <person name="Lopes T.F."/>
            <person name="Barchuk A.R."/>
            <person name="Hartfelder K."/>
            <person name="Simoes Z.L.P."/>
            <person name="Bitondi M.M.G."/>
            <person name="Pinheiro D.G."/>
        </authorList>
    </citation>
    <scope>NUCLEOTIDE SEQUENCE</scope>
    <source>
        <strain evidence="1">USP_RPSP 00005682</strain>
        <tissue evidence="1">Whole individual</tissue>
    </source>
</reference>
<keyword evidence="2" id="KW-1185">Reference proteome</keyword>
<sequence length="113" mass="12189">CRVQFECNGGWLGLGPRAGLVRSHLLVVRPVNIWDDEGSRTSWDACVLALSCVRLVLVNYKIGNCSPVRKDEVGSCSLASFVIRLSGSSEPHCFVGGSAKLLAFKCSEPDLAH</sequence>
<dbReference type="EMBL" id="WNWW01000517">
    <property type="protein sequence ID" value="KAF3423953.1"/>
    <property type="molecule type" value="Genomic_DNA"/>
</dbReference>
<evidence type="ECO:0000313" key="2">
    <source>
        <dbReference type="Proteomes" id="UP000655588"/>
    </source>
</evidence>
<gene>
    <name evidence="1" type="ORF">E2986_14037</name>
</gene>
<feature type="non-terminal residue" evidence="1">
    <location>
        <position position="1"/>
    </location>
</feature>
<protein>
    <submittedName>
        <fullName evidence="1">Uncharacterized protein</fullName>
    </submittedName>
</protein>
<dbReference type="AlphaFoldDB" id="A0A833RPF4"/>
<evidence type="ECO:0000313" key="1">
    <source>
        <dbReference type="EMBL" id="KAF3423953.1"/>
    </source>
</evidence>